<sequence>MNPLPAKDHVLAACRGIVGNDHPVLRWASELATVHQRRLTALQTGRDELEGRRRELVNAIDTWVAYQLPPSLGCARLHTESLGAIIDRLSEFTAVAHAALAGAADYDLWDAWEALAELAVGYDDLQDEVSTGRRRLPGTR</sequence>
<reference evidence="1 2" key="1">
    <citation type="submission" date="2020-05" db="EMBL/GenBank/DDBJ databases">
        <title>MicrobeNet Type strains.</title>
        <authorList>
            <person name="Nicholson A.C."/>
        </authorList>
    </citation>
    <scope>NUCLEOTIDE SEQUENCE [LARGE SCALE GENOMIC DNA]</scope>
    <source>
        <strain evidence="1 2">JCM 3224</strain>
    </source>
</reference>
<protein>
    <submittedName>
        <fullName evidence="1">DUF4254 domain-containing protein</fullName>
    </submittedName>
</protein>
<keyword evidence="2" id="KW-1185">Reference proteome</keyword>
<accession>A0A849BXT1</accession>
<organism evidence="1 2">
    <name type="scientific">Nocardia uniformis</name>
    <dbReference type="NCBI Taxonomy" id="53432"/>
    <lineage>
        <taxon>Bacteria</taxon>
        <taxon>Bacillati</taxon>
        <taxon>Actinomycetota</taxon>
        <taxon>Actinomycetes</taxon>
        <taxon>Mycobacteriales</taxon>
        <taxon>Nocardiaceae</taxon>
        <taxon>Nocardia</taxon>
    </lineage>
</organism>
<dbReference type="AlphaFoldDB" id="A0A849BXT1"/>
<dbReference type="RefSeq" id="WP_067518075.1">
    <property type="nucleotide sequence ID" value="NZ_JABELX010000003.1"/>
</dbReference>
<comment type="caution">
    <text evidence="1">The sequence shown here is derived from an EMBL/GenBank/DDBJ whole genome shotgun (WGS) entry which is preliminary data.</text>
</comment>
<dbReference type="EMBL" id="JABELX010000003">
    <property type="protein sequence ID" value="NNH70038.1"/>
    <property type="molecule type" value="Genomic_DNA"/>
</dbReference>
<name>A0A849BXT1_9NOCA</name>
<proteinExistence type="predicted"/>
<dbReference type="Pfam" id="PF14063">
    <property type="entry name" value="DUF4254"/>
    <property type="match status" value="1"/>
</dbReference>
<dbReference type="InterPro" id="IPR025350">
    <property type="entry name" value="DUF4254"/>
</dbReference>
<gene>
    <name evidence="1" type="ORF">HLB23_09205</name>
</gene>
<evidence type="ECO:0000313" key="2">
    <source>
        <dbReference type="Proteomes" id="UP000586827"/>
    </source>
</evidence>
<dbReference type="Proteomes" id="UP000586827">
    <property type="component" value="Unassembled WGS sequence"/>
</dbReference>
<evidence type="ECO:0000313" key="1">
    <source>
        <dbReference type="EMBL" id="NNH70038.1"/>
    </source>
</evidence>